<comment type="catalytic activity">
    <reaction evidence="16">
        <text>a fatty acyl-[ACP] + malonyl-[ACP] + H(+) = a 3-oxoacyl-[ACP] + holo-[ACP] + CO2</text>
        <dbReference type="Rhea" id="RHEA:22836"/>
        <dbReference type="Rhea" id="RHEA-COMP:9623"/>
        <dbReference type="Rhea" id="RHEA-COMP:9685"/>
        <dbReference type="Rhea" id="RHEA-COMP:9916"/>
        <dbReference type="Rhea" id="RHEA-COMP:14125"/>
        <dbReference type="ChEBI" id="CHEBI:15378"/>
        <dbReference type="ChEBI" id="CHEBI:16526"/>
        <dbReference type="ChEBI" id="CHEBI:64479"/>
        <dbReference type="ChEBI" id="CHEBI:78449"/>
        <dbReference type="ChEBI" id="CHEBI:78776"/>
        <dbReference type="ChEBI" id="CHEBI:138651"/>
        <dbReference type="EC" id="2.3.1.41"/>
    </reaction>
    <physiologicalReaction direction="left-to-right" evidence="16">
        <dbReference type="Rhea" id="RHEA:22837"/>
    </physiologicalReaction>
</comment>
<dbReference type="InterPro" id="IPR014031">
    <property type="entry name" value="Ketoacyl_synth_C"/>
</dbReference>
<evidence type="ECO:0000313" key="19">
    <source>
        <dbReference type="EMBL" id="MBC2596260.1"/>
    </source>
</evidence>
<keyword evidence="5" id="KW-0963">Cytoplasm</keyword>
<dbReference type="InterPro" id="IPR014030">
    <property type="entry name" value="Ketoacyl_synth_N"/>
</dbReference>
<sequence>MRNVVVTGLGFITSIGNDKASVARSLRELQHGIAVYDRFEQAGERIHLAGKVKDFDVSSNDPEDWVYPERYALKREQLRSMAPHVLYAHCALVQAVEDAGLTPEEISNPETGLFTSSAGSVRLLTHHMERLKKGGLRRASPMGVVSSVTGTLSFNLVALHKILGSSGGFVSACASSGHALGYAWDEIALGRQERVIVIGAEDGDLETILPFGAMRALSPDAEPPGSRPFDKARNGFVGTGGATALVLESEACAAARNAPVYARFSGWGQASDGYNVAISHPEGDGLARAMELALRATGTAASEVEYINAHATSTPIGDTSEMKAIRKVFGAGGPALASTKALTGHGLSLASAMEAGFTVLGMKEGFTPGSAHITDLDPEGEDLNIIRETLDKGPRVAISNSSGFGGANVVTVFKSA</sequence>
<gene>
    <name evidence="19" type="ORF">H5P28_18480</name>
</gene>
<keyword evidence="6" id="KW-0444">Lipid biosynthesis</keyword>
<dbReference type="AlphaFoldDB" id="A0A842HJG4"/>
<evidence type="ECO:0000256" key="7">
    <source>
        <dbReference type="ARBA" id="ARBA00022679"/>
    </source>
</evidence>
<dbReference type="InterPro" id="IPR000794">
    <property type="entry name" value="Beta-ketoacyl_synthase"/>
</dbReference>
<keyword evidence="20" id="KW-1185">Reference proteome</keyword>
<keyword evidence="7 17" id="KW-0808">Transferase</keyword>
<keyword evidence="10" id="KW-0275">Fatty acid biosynthesis</keyword>
<accession>A0A842HJG4</accession>
<evidence type="ECO:0000256" key="13">
    <source>
        <dbReference type="ARBA" id="ARBA00041620"/>
    </source>
</evidence>
<keyword evidence="11" id="KW-0012">Acyltransferase</keyword>
<evidence type="ECO:0000256" key="8">
    <source>
        <dbReference type="ARBA" id="ARBA00022832"/>
    </source>
</evidence>
<evidence type="ECO:0000256" key="17">
    <source>
        <dbReference type="RuleBase" id="RU003694"/>
    </source>
</evidence>
<reference evidence="19 20" key="1">
    <citation type="submission" date="2020-07" db="EMBL/GenBank/DDBJ databases">
        <authorList>
            <person name="Feng X."/>
        </authorList>
    </citation>
    <scope>NUCLEOTIDE SEQUENCE [LARGE SCALE GENOMIC DNA]</scope>
    <source>
        <strain evidence="19 20">JCM31066</strain>
    </source>
</reference>
<dbReference type="InterPro" id="IPR018201">
    <property type="entry name" value="Ketoacyl_synth_AS"/>
</dbReference>
<dbReference type="Pfam" id="PF02801">
    <property type="entry name" value="Ketoacyl-synt_C"/>
    <property type="match status" value="1"/>
</dbReference>
<dbReference type="SUPFAM" id="SSF53901">
    <property type="entry name" value="Thiolase-like"/>
    <property type="match status" value="2"/>
</dbReference>
<dbReference type="SMART" id="SM00825">
    <property type="entry name" value="PKS_KS"/>
    <property type="match status" value="1"/>
</dbReference>
<dbReference type="InterPro" id="IPR016039">
    <property type="entry name" value="Thiolase-like"/>
</dbReference>
<dbReference type="PANTHER" id="PTHR11712:SF306">
    <property type="entry name" value="3-OXOACYL-[ACYL-CARRIER-PROTEIN] SYNTHASE 1"/>
    <property type="match status" value="1"/>
</dbReference>
<comment type="similarity">
    <text evidence="2 17">Belongs to the thiolase-like superfamily. Beta-ketoacyl-ACP synthases family.</text>
</comment>
<evidence type="ECO:0000313" key="20">
    <source>
        <dbReference type="Proteomes" id="UP000546464"/>
    </source>
</evidence>
<dbReference type="EC" id="2.3.1.41" evidence="4"/>
<comment type="catalytic activity">
    <reaction evidence="15">
        <text>(3Z)-decenoyl-[ACP] + malonyl-[ACP] + H(+) = 3-oxo-(5Z)-dodecenoyl-[ACP] + holo-[ACP] + CO2</text>
        <dbReference type="Rhea" id="RHEA:54940"/>
        <dbReference type="Rhea" id="RHEA-COMP:9623"/>
        <dbReference type="Rhea" id="RHEA-COMP:9685"/>
        <dbReference type="Rhea" id="RHEA-COMP:9927"/>
        <dbReference type="Rhea" id="RHEA-COMP:14042"/>
        <dbReference type="ChEBI" id="CHEBI:15378"/>
        <dbReference type="ChEBI" id="CHEBI:16526"/>
        <dbReference type="ChEBI" id="CHEBI:64479"/>
        <dbReference type="ChEBI" id="CHEBI:78449"/>
        <dbReference type="ChEBI" id="CHEBI:78798"/>
        <dbReference type="ChEBI" id="CHEBI:138410"/>
    </reaction>
    <physiologicalReaction direction="left-to-right" evidence="15">
        <dbReference type="Rhea" id="RHEA:54941"/>
    </physiologicalReaction>
</comment>
<dbReference type="PANTHER" id="PTHR11712">
    <property type="entry name" value="POLYKETIDE SYNTHASE-RELATED"/>
    <property type="match status" value="1"/>
</dbReference>
<evidence type="ECO:0000256" key="2">
    <source>
        <dbReference type="ARBA" id="ARBA00008467"/>
    </source>
</evidence>
<dbReference type="InterPro" id="IPR020841">
    <property type="entry name" value="PKS_Beta-ketoAc_synthase_dom"/>
</dbReference>
<dbReference type="EMBL" id="JACHVB010000063">
    <property type="protein sequence ID" value="MBC2596260.1"/>
    <property type="molecule type" value="Genomic_DNA"/>
</dbReference>
<protein>
    <recommendedName>
        <fullName evidence="12">3-oxoacyl-[acyl-carrier-protein] synthase 1</fullName>
        <ecNumber evidence="4">2.3.1.41</ecNumber>
    </recommendedName>
    <alternativeName>
        <fullName evidence="13">3-oxoacyl-[acyl-carrier-protein] synthase I</fullName>
    </alternativeName>
    <alternativeName>
        <fullName evidence="14">Beta-ketoacyl-ACP synthase I</fullName>
    </alternativeName>
</protein>
<evidence type="ECO:0000256" key="11">
    <source>
        <dbReference type="ARBA" id="ARBA00023315"/>
    </source>
</evidence>
<dbReference type="RefSeq" id="WP_185677170.1">
    <property type="nucleotide sequence ID" value="NZ_JACHVB010000063.1"/>
</dbReference>
<comment type="subunit">
    <text evidence="3">Homodimer.</text>
</comment>
<evidence type="ECO:0000256" key="3">
    <source>
        <dbReference type="ARBA" id="ARBA00011738"/>
    </source>
</evidence>
<dbReference type="Gene3D" id="3.40.47.10">
    <property type="match status" value="1"/>
</dbReference>
<dbReference type="GO" id="GO:0005829">
    <property type="term" value="C:cytosol"/>
    <property type="evidence" value="ECO:0007669"/>
    <property type="project" value="TreeGrafter"/>
</dbReference>
<dbReference type="Pfam" id="PF00109">
    <property type="entry name" value="ketoacyl-synt"/>
    <property type="match status" value="1"/>
</dbReference>
<dbReference type="PROSITE" id="PS52004">
    <property type="entry name" value="KS3_2"/>
    <property type="match status" value="1"/>
</dbReference>
<evidence type="ECO:0000256" key="14">
    <source>
        <dbReference type="ARBA" id="ARBA00042143"/>
    </source>
</evidence>
<evidence type="ECO:0000256" key="6">
    <source>
        <dbReference type="ARBA" id="ARBA00022516"/>
    </source>
</evidence>
<evidence type="ECO:0000256" key="16">
    <source>
        <dbReference type="ARBA" id="ARBA00048506"/>
    </source>
</evidence>
<comment type="caution">
    <text evidence="19">The sequence shown here is derived from an EMBL/GenBank/DDBJ whole genome shotgun (WGS) entry which is preliminary data.</text>
</comment>
<comment type="subcellular location">
    <subcellularLocation>
        <location evidence="1">Cytoplasm</location>
    </subcellularLocation>
</comment>
<organism evidence="19 20">
    <name type="scientific">Ruficoccus amylovorans</name>
    <dbReference type="NCBI Taxonomy" id="1804625"/>
    <lineage>
        <taxon>Bacteria</taxon>
        <taxon>Pseudomonadati</taxon>
        <taxon>Verrucomicrobiota</taxon>
        <taxon>Opitutia</taxon>
        <taxon>Puniceicoccales</taxon>
        <taxon>Cerasicoccaceae</taxon>
        <taxon>Ruficoccus</taxon>
    </lineage>
</organism>
<evidence type="ECO:0000256" key="10">
    <source>
        <dbReference type="ARBA" id="ARBA00023160"/>
    </source>
</evidence>
<feature type="domain" description="Ketosynthase family 3 (KS3)" evidence="18">
    <location>
        <begin position="1"/>
        <end position="415"/>
    </location>
</feature>
<evidence type="ECO:0000256" key="12">
    <source>
        <dbReference type="ARBA" id="ARBA00039450"/>
    </source>
</evidence>
<evidence type="ECO:0000256" key="4">
    <source>
        <dbReference type="ARBA" id="ARBA00013191"/>
    </source>
</evidence>
<dbReference type="GO" id="GO:0006633">
    <property type="term" value="P:fatty acid biosynthetic process"/>
    <property type="evidence" value="ECO:0007669"/>
    <property type="project" value="UniProtKB-KW"/>
</dbReference>
<evidence type="ECO:0000256" key="15">
    <source>
        <dbReference type="ARBA" id="ARBA00048121"/>
    </source>
</evidence>
<dbReference type="Proteomes" id="UP000546464">
    <property type="component" value="Unassembled WGS sequence"/>
</dbReference>
<evidence type="ECO:0000256" key="5">
    <source>
        <dbReference type="ARBA" id="ARBA00022490"/>
    </source>
</evidence>
<evidence type="ECO:0000256" key="9">
    <source>
        <dbReference type="ARBA" id="ARBA00023098"/>
    </source>
</evidence>
<evidence type="ECO:0000256" key="1">
    <source>
        <dbReference type="ARBA" id="ARBA00004496"/>
    </source>
</evidence>
<dbReference type="GO" id="GO:0004315">
    <property type="term" value="F:3-oxoacyl-[acyl-carrier-protein] synthase activity"/>
    <property type="evidence" value="ECO:0007669"/>
    <property type="project" value="UniProtKB-EC"/>
</dbReference>
<proteinExistence type="inferred from homology"/>
<keyword evidence="9" id="KW-0443">Lipid metabolism</keyword>
<keyword evidence="8" id="KW-0276">Fatty acid metabolism</keyword>
<evidence type="ECO:0000259" key="18">
    <source>
        <dbReference type="PROSITE" id="PS52004"/>
    </source>
</evidence>
<dbReference type="CDD" id="cd00834">
    <property type="entry name" value="KAS_I_II"/>
    <property type="match status" value="1"/>
</dbReference>
<dbReference type="PROSITE" id="PS00606">
    <property type="entry name" value="KS3_1"/>
    <property type="match status" value="1"/>
</dbReference>
<name>A0A842HJG4_9BACT</name>